<dbReference type="EMBL" id="BKCJ011777742">
    <property type="protein sequence ID" value="GFD52086.1"/>
    <property type="molecule type" value="Genomic_DNA"/>
</dbReference>
<dbReference type="AlphaFoldDB" id="A0A699X2G9"/>
<feature type="non-terminal residue" evidence="1">
    <location>
        <position position="107"/>
    </location>
</feature>
<protein>
    <submittedName>
        <fullName evidence="1">Uncharacterized protein</fullName>
    </submittedName>
</protein>
<accession>A0A699X2G9</accession>
<reference evidence="1" key="1">
    <citation type="journal article" date="2019" name="Sci. Rep.">
        <title>Draft genome of Tanacetum cinerariifolium, the natural source of mosquito coil.</title>
        <authorList>
            <person name="Yamashiro T."/>
            <person name="Shiraishi A."/>
            <person name="Satake H."/>
            <person name="Nakayama K."/>
        </authorList>
    </citation>
    <scope>NUCLEOTIDE SEQUENCE</scope>
</reference>
<proteinExistence type="predicted"/>
<organism evidence="1">
    <name type="scientific">Tanacetum cinerariifolium</name>
    <name type="common">Dalmatian daisy</name>
    <name type="synonym">Chrysanthemum cinerariifolium</name>
    <dbReference type="NCBI Taxonomy" id="118510"/>
    <lineage>
        <taxon>Eukaryota</taxon>
        <taxon>Viridiplantae</taxon>
        <taxon>Streptophyta</taxon>
        <taxon>Embryophyta</taxon>
        <taxon>Tracheophyta</taxon>
        <taxon>Spermatophyta</taxon>
        <taxon>Magnoliopsida</taxon>
        <taxon>eudicotyledons</taxon>
        <taxon>Gunneridae</taxon>
        <taxon>Pentapetalae</taxon>
        <taxon>asterids</taxon>
        <taxon>campanulids</taxon>
        <taxon>Asterales</taxon>
        <taxon>Asteraceae</taxon>
        <taxon>Asteroideae</taxon>
        <taxon>Anthemideae</taxon>
        <taxon>Anthemidinae</taxon>
        <taxon>Tanacetum</taxon>
    </lineage>
</organism>
<feature type="non-terminal residue" evidence="1">
    <location>
        <position position="1"/>
    </location>
</feature>
<comment type="caution">
    <text evidence="1">The sequence shown here is derived from an EMBL/GenBank/DDBJ whole genome shotgun (WGS) entry which is preliminary data.</text>
</comment>
<evidence type="ECO:0000313" key="1">
    <source>
        <dbReference type="EMBL" id="GFD52086.1"/>
    </source>
</evidence>
<name>A0A699X2G9_TANCI</name>
<sequence>LVQRAEGRAAGGHVVLVSAVEPGQRRYILVREHLLHARQGQHLVGVDFGDFALGDGAAHDVAVPQRAGHAELGRVLGRAAHLGRPLGAADRLAHNVAVEAHGGRGCD</sequence>
<gene>
    <name evidence="1" type="ORF">Tci_924055</name>
</gene>